<keyword evidence="3" id="KW-0238">DNA-binding</keyword>
<dbReference type="Gene3D" id="1.10.10.10">
    <property type="entry name" value="Winged helix-like DNA-binding domain superfamily/Winged helix DNA-binding domain"/>
    <property type="match status" value="1"/>
</dbReference>
<dbReference type="PRINTS" id="PR00039">
    <property type="entry name" value="HTHLYSR"/>
</dbReference>
<comment type="caution">
    <text evidence="6">The sequence shown here is derived from an EMBL/GenBank/DDBJ whole genome shotgun (WGS) entry which is preliminary data.</text>
</comment>
<evidence type="ECO:0000313" key="7">
    <source>
        <dbReference type="Proteomes" id="UP000225108"/>
    </source>
</evidence>
<dbReference type="GO" id="GO:0003700">
    <property type="term" value="F:DNA-binding transcription factor activity"/>
    <property type="evidence" value="ECO:0007669"/>
    <property type="project" value="InterPro"/>
</dbReference>
<evidence type="ECO:0000256" key="2">
    <source>
        <dbReference type="ARBA" id="ARBA00023015"/>
    </source>
</evidence>
<gene>
    <name evidence="6" type="ORF">CSW57_09110</name>
</gene>
<dbReference type="InterPro" id="IPR036390">
    <property type="entry name" value="WH_DNA-bd_sf"/>
</dbReference>
<name>A0A2G3PKY0_WILMA</name>
<dbReference type="Pfam" id="PF00126">
    <property type="entry name" value="HTH_1"/>
    <property type="match status" value="1"/>
</dbReference>
<reference evidence="6 7" key="1">
    <citation type="submission" date="2017-10" db="EMBL/GenBank/DDBJ databases">
        <title>The draft genome sequence of Williamsia sp. BULT 1.1 isolated from the semi-arid grassland soils from South Africa.</title>
        <authorList>
            <person name="Kabwe M.H."/>
            <person name="Govender N."/>
            <person name="Mutseka Lunga P."/>
            <person name="Vikram S."/>
            <person name="Makhalanyane T.P."/>
        </authorList>
    </citation>
    <scope>NUCLEOTIDE SEQUENCE [LARGE SCALE GENOMIC DNA]</scope>
    <source>
        <strain evidence="6 7">BULT 1.1</strain>
    </source>
</reference>
<dbReference type="InterPro" id="IPR005119">
    <property type="entry name" value="LysR_subst-bd"/>
</dbReference>
<evidence type="ECO:0000313" key="6">
    <source>
        <dbReference type="EMBL" id="PHV66477.1"/>
    </source>
</evidence>
<protein>
    <submittedName>
        <fullName evidence="6">LysR family transcriptional regulator</fullName>
    </submittedName>
</protein>
<dbReference type="Gene3D" id="3.40.190.10">
    <property type="entry name" value="Periplasmic binding protein-like II"/>
    <property type="match status" value="2"/>
</dbReference>
<dbReference type="RefSeq" id="WP_099382521.1">
    <property type="nucleotide sequence ID" value="NZ_PEBD01000008.1"/>
</dbReference>
<dbReference type="SUPFAM" id="SSF53850">
    <property type="entry name" value="Periplasmic binding protein-like II"/>
    <property type="match status" value="1"/>
</dbReference>
<keyword evidence="2" id="KW-0805">Transcription regulation</keyword>
<accession>A0A2G3PKY0</accession>
<proteinExistence type="inferred from homology"/>
<sequence>MVLPARVPDLSALDVVVSVARQGSMSAAAREQNLSQQAISARVHAVERELGVVLFRRSPSGTELTPEGVAVLEWASGLLEAAERFSAGIDSLLGSKRATVTVAASMTVAEYLIPSWALALRRLHPETRIRVQPMNSADVIRDVLAGSVDVGFVEGPHTDSHLDHRAVAHDELVVVTRPDHPWAQAGRAISPAELIRTPLVQREHGSGTRVTFEAALGEAADPLLELTSVAAVKAAVLSSDAPAVLSSLSVAPELADGKLVRIEVSGVAMPRVLRAVWDPNRGLRGPARDLVDLAITRSSSSP</sequence>
<evidence type="ECO:0000256" key="1">
    <source>
        <dbReference type="ARBA" id="ARBA00009437"/>
    </source>
</evidence>
<dbReference type="Pfam" id="PF03466">
    <property type="entry name" value="LysR_substrate"/>
    <property type="match status" value="1"/>
</dbReference>
<dbReference type="PANTHER" id="PTHR30126:SF39">
    <property type="entry name" value="HTH-TYPE TRANSCRIPTIONAL REGULATOR CYSL"/>
    <property type="match status" value="1"/>
</dbReference>
<dbReference type="Proteomes" id="UP000225108">
    <property type="component" value="Unassembled WGS sequence"/>
</dbReference>
<organism evidence="6 7">
    <name type="scientific">Williamsia marianensis</name>
    <dbReference type="NCBI Taxonomy" id="85044"/>
    <lineage>
        <taxon>Bacteria</taxon>
        <taxon>Bacillati</taxon>
        <taxon>Actinomycetota</taxon>
        <taxon>Actinomycetes</taxon>
        <taxon>Mycobacteriales</taxon>
        <taxon>Nocardiaceae</taxon>
        <taxon>Williamsia</taxon>
    </lineage>
</organism>
<evidence type="ECO:0000256" key="4">
    <source>
        <dbReference type="ARBA" id="ARBA00023163"/>
    </source>
</evidence>
<dbReference type="SUPFAM" id="SSF46785">
    <property type="entry name" value="Winged helix' DNA-binding domain"/>
    <property type="match status" value="1"/>
</dbReference>
<dbReference type="PANTHER" id="PTHR30126">
    <property type="entry name" value="HTH-TYPE TRANSCRIPTIONAL REGULATOR"/>
    <property type="match status" value="1"/>
</dbReference>
<evidence type="ECO:0000259" key="5">
    <source>
        <dbReference type="PROSITE" id="PS50931"/>
    </source>
</evidence>
<keyword evidence="4" id="KW-0804">Transcription</keyword>
<dbReference type="GO" id="GO:0000976">
    <property type="term" value="F:transcription cis-regulatory region binding"/>
    <property type="evidence" value="ECO:0007669"/>
    <property type="project" value="TreeGrafter"/>
</dbReference>
<dbReference type="AlphaFoldDB" id="A0A2G3PKY0"/>
<dbReference type="EMBL" id="PEBD01000008">
    <property type="protein sequence ID" value="PHV66477.1"/>
    <property type="molecule type" value="Genomic_DNA"/>
</dbReference>
<comment type="similarity">
    <text evidence="1">Belongs to the LysR transcriptional regulatory family.</text>
</comment>
<feature type="domain" description="HTH lysR-type" evidence="5">
    <location>
        <begin position="8"/>
        <end position="65"/>
    </location>
</feature>
<dbReference type="InterPro" id="IPR036388">
    <property type="entry name" value="WH-like_DNA-bd_sf"/>
</dbReference>
<evidence type="ECO:0000256" key="3">
    <source>
        <dbReference type="ARBA" id="ARBA00023125"/>
    </source>
</evidence>
<dbReference type="InterPro" id="IPR000847">
    <property type="entry name" value="LysR_HTH_N"/>
</dbReference>
<dbReference type="PROSITE" id="PS50931">
    <property type="entry name" value="HTH_LYSR"/>
    <property type="match status" value="1"/>
</dbReference>